<dbReference type="Gene3D" id="2.40.240.20">
    <property type="entry name" value="Hypothetical PUA domain-like, domain 1"/>
    <property type="match status" value="1"/>
</dbReference>
<dbReference type="SUPFAM" id="SSF75217">
    <property type="entry name" value="alpha/beta knot"/>
    <property type="match status" value="1"/>
</dbReference>
<dbReference type="NCBIfam" id="NF008693">
    <property type="entry name" value="PRK11713.2-3"/>
    <property type="match status" value="1"/>
</dbReference>
<evidence type="ECO:0000313" key="16">
    <source>
        <dbReference type="Proteomes" id="UP001595850"/>
    </source>
</evidence>
<evidence type="ECO:0000259" key="13">
    <source>
        <dbReference type="Pfam" id="PF04452"/>
    </source>
</evidence>
<dbReference type="PIRSF" id="PIRSF015601">
    <property type="entry name" value="MTase_slr0722"/>
    <property type="match status" value="1"/>
</dbReference>
<dbReference type="PANTHER" id="PTHR30027">
    <property type="entry name" value="RIBOSOMAL RNA SMALL SUBUNIT METHYLTRANSFERASE E"/>
    <property type="match status" value="1"/>
</dbReference>
<dbReference type="Proteomes" id="UP001595850">
    <property type="component" value="Unassembled WGS sequence"/>
</dbReference>
<evidence type="ECO:0000256" key="2">
    <source>
        <dbReference type="ARBA" id="ARBA00005528"/>
    </source>
</evidence>
<evidence type="ECO:0000313" key="15">
    <source>
        <dbReference type="EMBL" id="MFC4059454.1"/>
    </source>
</evidence>
<comment type="similarity">
    <text evidence="2 12">Belongs to the RNA methyltransferase RsmE family.</text>
</comment>
<proteinExistence type="inferred from homology"/>
<organism evidence="15 16">
    <name type="scientific">Planomonospora corallina</name>
    <dbReference type="NCBI Taxonomy" id="1806052"/>
    <lineage>
        <taxon>Bacteria</taxon>
        <taxon>Bacillati</taxon>
        <taxon>Actinomycetota</taxon>
        <taxon>Actinomycetes</taxon>
        <taxon>Streptosporangiales</taxon>
        <taxon>Streptosporangiaceae</taxon>
        <taxon>Planomonospora</taxon>
    </lineage>
</organism>
<dbReference type="RefSeq" id="WP_377287766.1">
    <property type="nucleotide sequence ID" value="NZ_JBHSBM010000017.1"/>
</dbReference>
<comment type="subcellular location">
    <subcellularLocation>
        <location evidence="1 12">Cytoplasm</location>
    </subcellularLocation>
</comment>
<sequence length="260" mass="26881">MTAPVFLADPADLAEREFTLAGPEGRHAAAVRRLRKGERLDLTDGAGAVAECVVLAAGKDSLRVEVLRRYEVPEPRPRLVVVQGLPKGERGELAVEMMTEAGVDVIVPWAALRCVTRWKGDREAKALARWRSTAREAGKQARRFRLPEVTAPATTAEVAALLSAAALGVVLHEEAASPLSALPLPVPGTGGTGTAGDAGTAGTAGDIVVVVGPEGGIADEEIAAFREAGAVPALLGPTVLRTSTAGVAAVAVLQARTGRW</sequence>
<evidence type="ECO:0000256" key="8">
    <source>
        <dbReference type="ARBA" id="ARBA00022679"/>
    </source>
</evidence>
<keyword evidence="6 12" id="KW-0698">rRNA processing</keyword>
<keyword evidence="5 12" id="KW-0963">Cytoplasm</keyword>
<dbReference type="InterPro" id="IPR046886">
    <property type="entry name" value="RsmE_MTase_dom"/>
</dbReference>
<keyword evidence="8 12" id="KW-0808">Transferase</keyword>
<accession>A0ABV8I977</accession>
<dbReference type="NCBIfam" id="TIGR00046">
    <property type="entry name" value="RsmE family RNA methyltransferase"/>
    <property type="match status" value="2"/>
</dbReference>
<protein>
    <recommendedName>
        <fullName evidence="4 12">Ribosomal RNA small subunit methyltransferase E</fullName>
        <ecNumber evidence="3 12">2.1.1.193</ecNumber>
    </recommendedName>
</protein>
<evidence type="ECO:0000256" key="12">
    <source>
        <dbReference type="PIRNR" id="PIRNR015601"/>
    </source>
</evidence>
<dbReference type="InterPro" id="IPR006700">
    <property type="entry name" value="RsmE"/>
</dbReference>
<feature type="domain" description="Ribosomal RNA small subunit methyltransferase E methyltransferase" evidence="13">
    <location>
        <begin position="77"/>
        <end position="254"/>
    </location>
</feature>
<gene>
    <name evidence="15" type="ORF">ACFOWE_14195</name>
</gene>
<dbReference type="InterPro" id="IPR029028">
    <property type="entry name" value="Alpha/beta_knot_MTases"/>
</dbReference>
<dbReference type="Gene3D" id="3.40.1280.10">
    <property type="match status" value="1"/>
</dbReference>
<reference evidence="16" key="1">
    <citation type="journal article" date="2019" name="Int. J. Syst. Evol. Microbiol.">
        <title>The Global Catalogue of Microorganisms (GCM) 10K type strain sequencing project: providing services to taxonomists for standard genome sequencing and annotation.</title>
        <authorList>
            <consortium name="The Broad Institute Genomics Platform"/>
            <consortium name="The Broad Institute Genome Sequencing Center for Infectious Disease"/>
            <person name="Wu L."/>
            <person name="Ma J."/>
        </authorList>
    </citation>
    <scope>NUCLEOTIDE SEQUENCE [LARGE SCALE GENOMIC DNA]</scope>
    <source>
        <strain evidence="16">TBRC 4489</strain>
    </source>
</reference>
<dbReference type="InterPro" id="IPR046887">
    <property type="entry name" value="RsmE_PUA-like"/>
</dbReference>
<dbReference type="Pfam" id="PF20260">
    <property type="entry name" value="PUA_4"/>
    <property type="match status" value="1"/>
</dbReference>
<keyword evidence="9 12" id="KW-0949">S-adenosyl-L-methionine</keyword>
<name>A0ABV8I977_9ACTN</name>
<evidence type="ECO:0000256" key="10">
    <source>
        <dbReference type="ARBA" id="ARBA00025699"/>
    </source>
</evidence>
<dbReference type="GO" id="GO:0032259">
    <property type="term" value="P:methylation"/>
    <property type="evidence" value="ECO:0007669"/>
    <property type="project" value="UniProtKB-KW"/>
</dbReference>
<evidence type="ECO:0000256" key="7">
    <source>
        <dbReference type="ARBA" id="ARBA00022603"/>
    </source>
</evidence>
<dbReference type="PANTHER" id="PTHR30027:SF3">
    <property type="entry name" value="16S RRNA (URACIL(1498)-N(3))-METHYLTRANSFERASE"/>
    <property type="match status" value="1"/>
</dbReference>
<feature type="domain" description="Ribosomal RNA small subunit methyltransferase E PUA-like" evidence="14">
    <location>
        <begin position="21"/>
        <end position="67"/>
    </location>
</feature>
<evidence type="ECO:0000256" key="3">
    <source>
        <dbReference type="ARBA" id="ARBA00012328"/>
    </source>
</evidence>
<dbReference type="EMBL" id="JBHSBM010000017">
    <property type="protein sequence ID" value="MFC4059454.1"/>
    <property type="molecule type" value="Genomic_DNA"/>
</dbReference>
<dbReference type="SUPFAM" id="SSF88697">
    <property type="entry name" value="PUA domain-like"/>
    <property type="match status" value="1"/>
</dbReference>
<evidence type="ECO:0000256" key="6">
    <source>
        <dbReference type="ARBA" id="ARBA00022552"/>
    </source>
</evidence>
<dbReference type="GO" id="GO:0008168">
    <property type="term" value="F:methyltransferase activity"/>
    <property type="evidence" value="ECO:0007669"/>
    <property type="project" value="UniProtKB-KW"/>
</dbReference>
<dbReference type="InterPro" id="IPR029026">
    <property type="entry name" value="tRNA_m1G_MTases_N"/>
</dbReference>
<dbReference type="CDD" id="cd18084">
    <property type="entry name" value="RsmE-like"/>
    <property type="match status" value="1"/>
</dbReference>
<evidence type="ECO:0000256" key="4">
    <source>
        <dbReference type="ARBA" id="ARBA00013673"/>
    </source>
</evidence>
<keyword evidence="16" id="KW-1185">Reference proteome</keyword>
<keyword evidence="7 12" id="KW-0489">Methyltransferase</keyword>
<comment type="catalytic activity">
    <reaction evidence="11 12">
        <text>uridine(1498) in 16S rRNA + S-adenosyl-L-methionine = N(3)-methyluridine(1498) in 16S rRNA + S-adenosyl-L-homocysteine + H(+)</text>
        <dbReference type="Rhea" id="RHEA:42920"/>
        <dbReference type="Rhea" id="RHEA-COMP:10283"/>
        <dbReference type="Rhea" id="RHEA-COMP:10284"/>
        <dbReference type="ChEBI" id="CHEBI:15378"/>
        <dbReference type="ChEBI" id="CHEBI:57856"/>
        <dbReference type="ChEBI" id="CHEBI:59789"/>
        <dbReference type="ChEBI" id="CHEBI:65315"/>
        <dbReference type="ChEBI" id="CHEBI:74502"/>
        <dbReference type="EC" id="2.1.1.193"/>
    </reaction>
</comment>
<evidence type="ECO:0000256" key="11">
    <source>
        <dbReference type="ARBA" id="ARBA00047944"/>
    </source>
</evidence>
<dbReference type="Pfam" id="PF04452">
    <property type="entry name" value="Methyltrans_RNA"/>
    <property type="match status" value="1"/>
</dbReference>
<comment type="function">
    <text evidence="10 12">Specifically methylates the N3 position of the uracil ring of uridine 1498 (m3U1498) in 16S rRNA. Acts on the fully assembled 30S ribosomal subunit.</text>
</comment>
<evidence type="ECO:0000256" key="5">
    <source>
        <dbReference type="ARBA" id="ARBA00022490"/>
    </source>
</evidence>
<evidence type="ECO:0000256" key="9">
    <source>
        <dbReference type="ARBA" id="ARBA00022691"/>
    </source>
</evidence>
<dbReference type="InterPro" id="IPR015947">
    <property type="entry name" value="PUA-like_sf"/>
</dbReference>
<comment type="caution">
    <text evidence="15">The sequence shown here is derived from an EMBL/GenBank/DDBJ whole genome shotgun (WGS) entry which is preliminary data.</text>
</comment>
<evidence type="ECO:0000259" key="14">
    <source>
        <dbReference type="Pfam" id="PF20260"/>
    </source>
</evidence>
<evidence type="ECO:0000256" key="1">
    <source>
        <dbReference type="ARBA" id="ARBA00004496"/>
    </source>
</evidence>
<dbReference type="EC" id="2.1.1.193" evidence="3 12"/>